<keyword evidence="1" id="KW-0812">Transmembrane</keyword>
<sequence>MTTNRTKSKIRLHDAIVGILYGVSVLLAFQVNMQWLYLAAGVAVLQIISPVTKFCPVYFVLNKMMPDSDPIQDGKSE</sequence>
<keyword evidence="1" id="KW-0472">Membrane</keyword>
<name>A0ABU3U691_9FLAO</name>
<dbReference type="Proteomes" id="UP001268651">
    <property type="component" value="Unassembled WGS sequence"/>
</dbReference>
<feature type="transmembrane region" description="Helical" evidence="1">
    <location>
        <begin position="35"/>
        <end position="61"/>
    </location>
</feature>
<organism evidence="2 3">
    <name type="scientific">Gilvirhabdus luticola</name>
    <dbReference type="NCBI Taxonomy" id="3079858"/>
    <lineage>
        <taxon>Bacteria</taxon>
        <taxon>Pseudomonadati</taxon>
        <taxon>Bacteroidota</taxon>
        <taxon>Flavobacteriia</taxon>
        <taxon>Flavobacteriales</taxon>
        <taxon>Flavobacteriaceae</taxon>
        <taxon>Gilvirhabdus</taxon>
    </lineage>
</organism>
<comment type="caution">
    <text evidence="2">The sequence shown here is derived from an EMBL/GenBank/DDBJ whole genome shotgun (WGS) entry which is preliminary data.</text>
</comment>
<keyword evidence="3" id="KW-1185">Reference proteome</keyword>
<keyword evidence="1" id="KW-1133">Transmembrane helix</keyword>
<feature type="transmembrane region" description="Helical" evidence="1">
    <location>
        <begin position="12"/>
        <end position="29"/>
    </location>
</feature>
<protein>
    <submittedName>
        <fullName evidence="2">DUF2892 domain-containing protein</fullName>
    </submittedName>
</protein>
<dbReference type="Gene3D" id="6.10.140.1340">
    <property type="match status" value="1"/>
</dbReference>
<gene>
    <name evidence="2" type="ORF">RXV94_05700</name>
</gene>
<dbReference type="EMBL" id="JAWHTF010000002">
    <property type="protein sequence ID" value="MDU8885645.1"/>
    <property type="molecule type" value="Genomic_DNA"/>
</dbReference>
<reference evidence="2 3" key="1">
    <citation type="submission" date="2023-10" db="EMBL/GenBank/DDBJ databases">
        <title>Marimonas sp. nov. isolated from tidal mud flat.</title>
        <authorList>
            <person name="Jaincy N.J."/>
            <person name="Srinivasan S."/>
            <person name="Lee S.-S."/>
        </authorList>
    </citation>
    <scope>NUCLEOTIDE SEQUENCE [LARGE SCALE GENOMIC DNA]</scope>
    <source>
        <strain evidence="2 3">MJ-SS3</strain>
    </source>
</reference>
<evidence type="ECO:0000256" key="1">
    <source>
        <dbReference type="SAM" id="Phobius"/>
    </source>
</evidence>
<proteinExistence type="predicted"/>
<dbReference type="RefSeq" id="WP_316661542.1">
    <property type="nucleotide sequence ID" value="NZ_JAWHTF010000002.1"/>
</dbReference>
<evidence type="ECO:0000313" key="2">
    <source>
        <dbReference type="EMBL" id="MDU8885645.1"/>
    </source>
</evidence>
<evidence type="ECO:0000313" key="3">
    <source>
        <dbReference type="Proteomes" id="UP001268651"/>
    </source>
</evidence>
<accession>A0ABU3U691</accession>